<feature type="non-terminal residue" evidence="3">
    <location>
        <position position="263"/>
    </location>
</feature>
<dbReference type="InterPro" id="IPR029017">
    <property type="entry name" value="Enolase-like_N"/>
</dbReference>
<organism evidence="3">
    <name type="scientific">marine sediment metagenome</name>
    <dbReference type="NCBI Taxonomy" id="412755"/>
    <lineage>
        <taxon>unclassified sequences</taxon>
        <taxon>metagenomes</taxon>
        <taxon>ecological metagenomes</taxon>
    </lineage>
</organism>
<dbReference type="SMART" id="SM00922">
    <property type="entry name" value="MR_MLE"/>
    <property type="match status" value="1"/>
</dbReference>
<dbReference type="PANTHER" id="PTHR48080">
    <property type="entry name" value="D-GALACTONATE DEHYDRATASE-RELATED"/>
    <property type="match status" value="1"/>
</dbReference>
<dbReference type="InterPro" id="IPR029065">
    <property type="entry name" value="Enolase_C-like"/>
</dbReference>
<dbReference type="SFLD" id="SFLDS00001">
    <property type="entry name" value="Enolase"/>
    <property type="match status" value="1"/>
</dbReference>
<dbReference type="InterPro" id="IPR034593">
    <property type="entry name" value="DgoD-like"/>
</dbReference>
<dbReference type="EMBL" id="BART01011744">
    <property type="protein sequence ID" value="GAG88582.1"/>
    <property type="molecule type" value="Genomic_DNA"/>
</dbReference>
<gene>
    <name evidence="3" type="ORF">S01H4_24850</name>
</gene>
<protein>
    <recommendedName>
        <fullName evidence="2">Mandelate racemase/muconate lactonizing enzyme C-terminal domain-containing protein</fullName>
    </recommendedName>
</protein>
<name>X1C5J2_9ZZZZ</name>
<dbReference type="InterPro" id="IPR013341">
    <property type="entry name" value="Mandelate_racemase_N_dom"/>
</dbReference>
<evidence type="ECO:0000256" key="1">
    <source>
        <dbReference type="ARBA" id="ARBA00023239"/>
    </source>
</evidence>
<feature type="domain" description="Mandelate racemase/muconate lactonizing enzyme C-terminal" evidence="2">
    <location>
        <begin position="131"/>
        <end position="244"/>
    </location>
</feature>
<dbReference type="SUPFAM" id="SSF51604">
    <property type="entry name" value="Enolase C-terminal domain-like"/>
    <property type="match status" value="1"/>
</dbReference>
<dbReference type="Pfam" id="PF02746">
    <property type="entry name" value="MR_MLE_N"/>
    <property type="match status" value="1"/>
</dbReference>
<accession>X1C5J2</accession>
<keyword evidence="1" id="KW-0456">Lyase</keyword>
<evidence type="ECO:0000313" key="3">
    <source>
        <dbReference type="EMBL" id="GAG88582.1"/>
    </source>
</evidence>
<dbReference type="Pfam" id="PF13378">
    <property type="entry name" value="MR_MLE_C"/>
    <property type="match status" value="1"/>
</dbReference>
<proteinExistence type="predicted"/>
<reference evidence="3" key="1">
    <citation type="journal article" date="2014" name="Front. Microbiol.">
        <title>High frequency of phylogenetically diverse reductive dehalogenase-homologous genes in deep subseafloor sedimentary metagenomes.</title>
        <authorList>
            <person name="Kawai M."/>
            <person name="Futagami T."/>
            <person name="Toyoda A."/>
            <person name="Takaki Y."/>
            <person name="Nishi S."/>
            <person name="Hori S."/>
            <person name="Arai W."/>
            <person name="Tsubouchi T."/>
            <person name="Morono Y."/>
            <person name="Uchiyama I."/>
            <person name="Ito T."/>
            <person name="Fujiyama A."/>
            <person name="Inagaki F."/>
            <person name="Takami H."/>
        </authorList>
    </citation>
    <scope>NUCLEOTIDE SEQUENCE</scope>
    <source>
        <strain evidence="3">Expedition CK06-06</strain>
    </source>
</reference>
<dbReference type="PANTHER" id="PTHR48080:SF2">
    <property type="entry name" value="D-GALACTONATE DEHYDRATASE"/>
    <property type="match status" value="1"/>
</dbReference>
<dbReference type="SUPFAM" id="SSF54826">
    <property type="entry name" value="Enolase N-terminal domain-like"/>
    <property type="match status" value="1"/>
</dbReference>
<dbReference type="AlphaFoldDB" id="X1C5J2"/>
<evidence type="ECO:0000259" key="2">
    <source>
        <dbReference type="SMART" id="SM00922"/>
    </source>
</evidence>
<dbReference type="InterPro" id="IPR013342">
    <property type="entry name" value="Mandelate_racemase_C"/>
</dbReference>
<dbReference type="Gene3D" id="3.30.390.10">
    <property type="entry name" value="Enolase-like, N-terminal domain"/>
    <property type="match status" value="1"/>
</dbReference>
<dbReference type="Gene3D" id="3.20.20.120">
    <property type="entry name" value="Enolase-like C-terminal domain"/>
    <property type="match status" value="1"/>
</dbReference>
<comment type="caution">
    <text evidence="3">The sequence shown here is derived from an EMBL/GenBank/DDBJ whole genome shotgun (WGS) entry which is preliminary data.</text>
</comment>
<dbReference type="InterPro" id="IPR036849">
    <property type="entry name" value="Enolase-like_C_sf"/>
</dbReference>
<dbReference type="GO" id="GO:0016829">
    <property type="term" value="F:lyase activity"/>
    <property type="evidence" value="ECO:0007669"/>
    <property type="project" value="UniProtKB-KW"/>
</dbReference>
<sequence>MQTSIVEIKPLVVKVSEKTDWTFVEVETSDGIAGYGEATIFGQGDRISESIPSIAQSLIGKSESAIGSMVSETSQERERLPRAVVSAIEQANWDIQGKRDGKPVYELLGGAINNKIPFYANINRRTTDRSVDGFAASAQDAIEAGFNMIKIAPFDGLQPDMGSEGDDLFATGMQRIEESCAAVGDDVQVMVDCHWRLNISQSKELIREAAALDLYWVECPFPEDPNDCYDLTLLRDLKDSLGVRLAGAEMGINYEYFEKFVAA</sequence>